<feature type="transmembrane region" description="Helical" evidence="1">
    <location>
        <begin position="145"/>
        <end position="168"/>
    </location>
</feature>
<keyword evidence="3" id="KW-1185">Reference proteome</keyword>
<protein>
    <recommendedName>
        <fullName evidence="4">Beta-carotene 15,15'-monooxygenase</fullName>
    </recommendedName>
</protein>
<keyword evidence="1" id="KW-0472">Membrane</keyword>
<evidence type="ECO:0000313" key="3">
    <source>
        <dbReference type="Proteomes" id="UP000295197"/>
    </source>
</evidence>
<feature type="transmembrane region" description="Helical" evidence="1">
    <location>
        <begin position="63"/>
        <end position="81"/>
    </location>
</feature>
<dbReference type="Proteomes" id="UP000295197">
    <property type="component" value="Unassembled WGS sequence"/>
</dbReference>
<gene>
    <name evidence="2" type="ORF">EDC17_101517</name>
</gene>
<evidence type="ECO:0000313" key="2">
    <source>
        <dbReference type="EMBL" id="TCV15121.1"/>
    </source>
</evidence>
<reference evidence="2 3" key="1">
    <citation type="submission" date="2019-03" db="EMBL/GenBank/DDBJ databases">
        <title>Genomic Encyclopedia of Type Strains, Phase IV (KMG-IV): sequencing the most valuable type-strain genomes for metagenomic binning, comparative biology and taxonomic classification.</title>
        <authorList>
            <person name="Goeker M."/>
        </authorList>
    </citation>
    <scope>NUCLEOTIDE SEQUENCE [LARGE SCALE GENOMIC DNA]</scope>
    <source>
        <strain evidence="2 3">DSM 22362</strain>
    </source>
</reference>
<evidence type="ECO:0008006" key="4">
    <source>
        <dbReference type="Google" id="ProtNLM"/>
    </source>
</evidence>
<proteinExistence type="predicted"/>
<feature type="transmembrane region" description="Helical" evidence="1">
    <location>
        <begin position="12"/>
        <end position="32"/>
    </location>
</feature>
<organism evidence="2 3">
    <name type="scientific">Sphingobacterium alimentarium</name>
    <dbReference type="NCBI Taxonomy" id="797292"/>
    <lineage>
        <taxon>Bacteria</taxon>
        <taxon>Pseudomonadati</taxon>
        <taxon>Bacteroidota</taxon>
        <taxon>Sphingobacteriia</taxon>
        <taxon>Sphingobacteriales</taxon>
        <taxon>Sphingobacteriaceae</taxon>
        <taxon>Sphingobacterium</taxon>
    </lineage>
</organism>
<name>A0A4R3VTR3_9SPHI</name>
<dbReference type="OrthoDB" id="1115611at2"/>
<feature type="transmembrane region" description="Helical" evidence="1">
    <location>
        <begin position="93"/>
        <end position="125"/>
    </location>
</feature>
<keyword evidence="1" id="KW-1133">Transmembrane helix</keyword>
<feature type="transmembrane region" description="Helical" evidence="1">
    <location>
        <begin position="308"/>
        <end position="326"/>
    </location>
</feature>
<feature type="transmembrane region" description="Helical" evidence="1">
    <location>
        <begin position="283"/>
        <end position="301"/>
    </location>
</feature>
<feature type="transmembrane region" description="Helical" evidence="1">
    <location>
        <begin position="180"/>
        <end position="200"/>
    </location>
</feature>
<feature type="transmembrane region" description="Helical" evidence="1">
    <location>
        <begin position="229"/>
        <end position="248"/>
    </location>
</feature>
<comment type="caution">
    <text evidence="2">The sequence shown here is derived from an EMBL/GenBank/DDBJ whole genome shotgun (WGS) entry which is preliminary data.</text>
</comment>
<dbReference type="EMBL" id="SMBZ01000015">
    <property type="protein sequence ID" value="TCV15121.1"/>
    <property type="molecule type" value="Genomic_DNA"/>
</dbReference>
<evidence type="ECO:0000256" key="1">
    <source>
        <dbReference type="SAM" id="Phobius"/>
    </source>
</evidence>
<dbReference type="InterPro" id="IPR045625">
    <property type="entry name" value="DUF6427"/>
</dbReference>
<dbReference type="AlphaFoldDB" id="A0A4R3VTR3"/>
<sequence>MIINQHRKFTPINIFWVCLIGTLLCSGAFLHLPEELTPLFLEPAVNNLFNINFGTDLQPHSNVLITLILTLLQAFFLNRIINHFNFLGKPTFLTALLFMSLVSVFLPFLVLSPTLICNFITIWMIDKLFNIYKQADVKILMFDLGMIVALGSLIYFPFIVMLLLLWIALIIFRPFIWREWVTPVLGFSLVYFLLGVIYYWRDRWDEFLEIFKPFANPLPTGLHVDYHDYFVVIPILVALLLFLLVLKDQYFRSIVHLRKSFQLLFYMLLLIIGSFYLNTKITINHFLLCAPPLAIYLAYYFAYAKVKWLYESIYIIIIGTIIYFQFT</sequence>
<accession>A0A4R3VTR3</accession>
<feature type="transmembrane region" description="Helical" evidence="1">
    <location>
        <begin position="260"/>
        <end position="277"/>
    </location>
</feature>
<dbReference type="Pfam" id="PF19992">
    <property type="entry name" value="DUF6427"/>
    <property type="match status" value="1"/>
</dbReference>
<dbReference type="RefSeq" id="WP_132777416.1">
    <property type="nucleotide sequence ID" value="NZ_SMBZ01000015.1"/>
</dbReference>
<keyword evidence="1" id="KW-0812">Transmembrane</keyword>